<protein>
    <submittedName>
        <fullName evidence="1">DUF1289 domain-containing protein</fullName>
    </submittedName>
</protein>
<evidence type="ECO:0000313" key="2">
    <source>
        <dbReference type="Proteomes" id="UP001162780"/>
    </source>
</evidence>
<dbReference type="Proteomes" id="UP001162780">
    <property type="component" value="Chromosome"/>
</dbReference>
<organism evidence="1 2">
    <name type="scientific">Methylomonas rapida</name>
    <dbReference type="NCBI Taxonomy" id="2963939"/>
    <lineage>
        <taxon>Bacteria</taxon>
        <taxon>Pseudomonadati</taxon>
        <taxon>Pseudomonadota</taxon>
        <taxon>Gammaproteobacteria</taxon>
        <taxon>Methylococcales</taxon>
        <taxon>Methylococcaceae</taxon>
        <taxon>Methylomonas</taxon>
    </lineage>
</organism>
<name>A0ABY7GDM3_9GAMM</name>
<dbReference type="EMBL" id="CP113517">
    <property type="protein sequence ID" value="WAR43385.1"/>
    <property type="molecule type" value="Genomic_DNA"/>
</dbReference>
<reference evidence="1" key="1">
    <citation type="submission" date="2022-11" db="EMBL/GenBank/DDBJ databases">
        <title>Methylomonas rapida sp. nov., Carotenoid-Producing Obligate Methanotrophs with High Growth Characteristics and Biotechnological Potential.</title>
        <authorList>
            <person name="Tikhonova E.N."/>
            <person name="Suleimanov R.Z."/>
            <person name="Miroshnikov K."/>
            <person name="Oshkin I.Y."/>
            <person name="Belova S.E."/>
            <person name="Danilova O.V."/>
            <person name="Ashikhmin A."/>
            <person name="Konopkin A."/>
            <person name="But S.Y."/>
            <person name="Khmelenina V.N."/>
            <person name="Kuznetsov N."/>
            <person name="Pimenov N.V."/>
            <person name="Dedysh S.N."/>
        </authorList>
    </citation>
    <scope>NUCLEOTIDE SEQUENCE</scope>
    <source>
        <strain evidence="1">MP1</strain>
    </source>
</reference>
<sequence length="68" mass="7588">MKFSPCIDQCTKDGTHCQGCGRSHEEIAGTKQIVQSAVAFIREQQYDNPEEFVAAISKSILKKLQKTD</sequence>
<dbReference type="Pfam" id="PF06945">
    <property type="entry name" value="DUF1289"/>
    <property type="match status" value="1"/>
</dbReference>
<evidence type="ECO:0000313" key="1">
    <source>
        <dbReference type="EMBL" id="WAR43385.1"/>
    </source>
</evidence>
<keyword evidence="2" id="KW-1185">Reference proteome</keyword>
<proteinExistence type="predicted"/>
<dbReference type="InterPro" id="IPR010710">
    <property type="entry name" value="DUF1289"/>
</dbReference>
<accession>A0ABY7GDM3</accession>
<gene>
    <name evidence="1" type="ORF">NM686_013435</name>
</gene>
<dbReference type="RefSeq" id="WP_255188351.1">
    <property type="nucleotide sequence ID" value="NZ_CP113517.1"/>
</dbReference>